<dbReference type="AlphaFoldDB" id="A0A0D6JCJ6"/>
<reference evidence="5" key="1">
    <citation type="submission" date="2015-02" db="EMBL/GenBank/DDBJ databases">
        <authorList>
            <person name="Chooi Y.-H."/>
        </authorList>
    </citation>
    <scope>NUCLEOTIDE SEQUENCE [LARGE SCALE GENOMIC DNA]</scope>
    <source>
        <strain evidence="5">strain Y</strain>
    </source>
</reference>
<accession>A0A0D6JCJ6</accession>
<organism evidence="4 5">
    <name type="scientific">Candidatus Filomicrobium marinum</name>
    <dbReference type="NCBI Taxonomy" id="1608628"/>
    <lineage>
        <taxon>Bacteria</taxon>
        <taxon>Pseudomonadati</taxon>
        <taxon>Pseudomonadota</taxon>
        <taxon>Alphaproteobacteria</taxon>
        <taxon>Hyphomicrobiales</taxon>
        <taxon>Hyphomicrobiaceae</taxon>
        <taxon>Filomicrobium</taxon>
    </lineage>
</organism>
<dbReference type="KEGG" id="fil:BN1229_v1_1189"/>
<dbReference type="EMBL" id="LN829119">
    <property type="protein sequence ID" value="CPR17296.1"/>
    <property type="molecule type" value="Genomic_DNA"/>
</dbReference>
<dbReference type="KEGG" id="fiy:BN1229_v1_1188"/>
<evidence type="ECO:0000256" key="1">
    <source>
        <dbReference type="ARBA" id="ARBA00004196"/>
    </source>
</evidence>
<evidence type="ECO:0000256" key="2">
    <source>
        <dbReference type="SAM" id="MobiDB-lite"/>
    </source>
</evidence>
<dbReference type="GO" id="GO:0016829">
    <property type="term" value="F:lyase activity"/>
    <property type="evidence" value="ECO:0007669"/>
    <property type="project" value="InterPro"/>
</dbReference>
<dbReference type="Proteomes" id="UP000033187">
    <property type="component" value="Chromosome 1"/>
</dbReference>
<dbReference type="Pfam" id="PF07940">
    <property type="entry name" value="Hepar_II_III_C"/>
    <property type="match status" value="1"/>
</dbReference>
<evidence type="ECO:0000313" key="4">
    <source>
        <dbReference type="EMBL" id="CPR17296.1"/>
    </source>
</evidence>
<name>A0A0D6JCJ6_9HYPH</name>
<dbReference type="InterPro" id="IPR008929">
    <property type="entry name" value="Chondroitin_lyas"/>
</dbReference>
<protein>
    <submittedName>
        <fullName evidence="4">Heparinase</fullName>
    </submittedName>
</protein>
<dbReference type="InterPro" id="IPR012480">
    <property type="entry name" value="Hepar_II_III_C"/>
</dbReference>
<feature type="region of interest" description="Disordered" evidence="2">
    <location>
        <begin position="581"/>
        <end position="605"/>
    </location>
</feature>
<proteinExistence type="predicted"/>
<evidence type="ECO:0000313" key="5">
    <source>
        <dbReference type="Proteomes" id="UP000033187"/>
    </source>
</evidence>
<evidence type="ECO:0000259" key="3">
    <source>
        <dbReference type="Pfam" id="PF07940"/>
    </source>
</evidence>
<gene>
    <name evidence="4" type="ORF">YBN1229_v1_1188</name>
</gene>
<dbReference type="GO" id="GO:0030313">
    <property type="term" value="C:cell envelope"/>
    <property type="evidence" value="ECO:0007669"/>
    <property type="project" value="UniProtKB-SubCell"/>
</dbReference>
<sequence length="605" mass="65645">MPIWSVGVSGNDMARLSLSEQYRVSKLAAGRARRRMLARALYSPALRWRYGSNVADQLLIVPQDLHTADPSFFHEIQVGQFGLAGSLATLDGRSPFDLKAQNLAWNRELHGFGWLRHLDAAEEPEARDVARKLAVDWATRHHHSSGVAWEPAVIARRMISWITHASLLLEDADPKTFDIVAESLGYQLVRLSATWRMAPVGSPRLLTLIAIVLADLSIAGHERQLRDAEAKLAGELSRQILEDGGHVSRNPALLIDLMLDLLPLSQCFVARGRKPPAEVTSAIHRMLTMLRYMRMGDGCLARFNGVSVPAPAHLATVLAYDDLGGQAQTMSAGPSRYARISREAAILVADVGGPPPLEYAGIAHAGSLSFELSVGRQMVLANGGAPGSADGEWLHRARATVSHNTLCLGEKSSSKMVRHPFLEELAGAPPIRYPDNVTHSLSDATGLDASISASHDGYVRRFGLIHHRQLTLSADGRCLSGIDRISGPKKVVRLNRDIPFSIHFHLHPEIVVAQSANKTGTVAIELPDRSIWRFSAYGGDVSVEESVHFADSAGPTSSLQIVVRGSTNGGSEVEWQLVADDKVNAPQSPPPLPAVTTSNESESKR</sequence>
<dbReference type="Gene3D" id="2.70.98.70">
    <property type="match status" value="1"/>
</dbReference>
<comment type="subcellular location">
    <subcellularLocation>
        <location evidence="1">Cell envelope</location>
    </subcellularLocation>
</comment>
<feature type="compositionally biased region" description="Polar residues" evidence="2">
    <location>
        <begin position="595"/>
        <end position="605"/>
    </location>
</feature>
<keyword evidence="5" id="KW-1185">Reference proteome</keyword>
<dbReference type="Gene3D" id="1.50.10.100">
    <property type="entry name" value="Chondroitin AC/alginate lyase"/>
    <property type="match status" value="1"/>
</dbReference>
<feature type="domain" description="Heparinase II/III-like C-terminal" evidence="3">
    <location>
        <begin position="335"/>
        <end position="576"/>
    </location>
</feature>